<dbReference type="GO" id="GO:0016301">
    <property type="term" value="F:kinase activity"/>
    <property type="evidence" value="ECO:0007669"/>
    <property type="project" value="UniProtKB-KW"/>
</dbReference>
<evidence type="ECO:0000313" key="4">
    <source>
        <dbReference type="EMBL" id="SPZ16690.1"/>
    </source>
</evidence>
<feature type="domain" description="Response regulatory" evidence="2">
    <location>
        <begin position="44"/>
        <end position="152"/>
    </location>
</feature>
<gene>
    <name evidence="3" type="ORF">IRZ65_21980</name>
    <name evidence="4" type="ORF">NCTC11842_05725</name>
</gene>
<proteinExistence type="predicted"/>
<protein>
    <submittedName>
        <fullName evidence="3 4">Response regulator</fullName>
        <ecNumber evidence="4">2.7.3.-</ecNumber>
    </submittedName>
</protein>
<accession>A0A2X2FD12</accession>
<name>A0A2X2FD12_PSELU</name>
<sequence>MHITSETGQGIRVCLYLTRAEEKAVNTASEPIQEQLLLTVTGGAVRVVDYEPTIRMLVVEILEELGSHALIAEDGASGLAILQSDTAIGLLVSDVGLTEDRWLTPPRISRPDLKVLFITGYAESAVVGDGNLEIDTPIMTSPFTVDILTERI</sequence>
<evidence type="ECO:0000256" key="1">
    <source>
        <dbReference type="PROSITE-ProRule" id="PRU00169"/>
    </source>
</evidence>
<evidence type="ECO:0000313" key="3">
    <source>
        <dbReference type="EMBL" id="MBF8643338.1"/>
    </source>
</evidence>
<dbReference type="PROSITE" id="PS50110">
    <property type="entry name" value="RESPONSE_REGULATORY"/>
    <property type="match status" value="1"/>
</dbReference>
<reference evidence="4 5" key="1">
    <citation type="submission" date="2018-06" db="EMBL/GenBank/DDBJ databases">
        <authorList>
            <consortium name="Pathogen Informatics"/>
            <person name="Doyle S."/>
        </authorList>
    </citation>
    <scope>NUCLEOTIDE SEQUENCE [LARGE SCALE GENOMIC DNA]</scope>
    <source>
        <strain evidence="4 5">NCTC11842</strain>
    </source>
</reference>
<dbReference type="AlphaFoldDB" id="A0A2X2FD12"/>
<evidence type="ECO:0000259" key="2">
    <source>
        <dbReference type="PROSITE" id="PS50110"/>
    </source>
</evidence>
<organism evidence="4 5">
    <name type="scientific">Pseudomonas luteola</name>
    <dbReference type="NCBI Taxonomy" id="47886"/>
    <lineage>
        <taxon>Bacteria</taxon>
        <taxon>Pseudomonadati</taxon>
        <taxon>Pseudomonadota</taxon>
        <taxon>Gammaproteobacteria</taxon>
        <taxon>Pseudomonadales</taxon>
        <taxon>Pseudomonadaceae</taxon>
        <taxon>Pseudomonas</taxon>
    </lineage>
</organism>
<feature type="modified residue" description="4-aspartylphosphate" evidence="1">
    <location>
        <position position="94"/>
    </location>
</feature>
<keyword evidence="4" id="KW-0418">Kinase</keyword>
<keyword evidence="1" id="KW-0597">Phosphoprotein</keyword>
<dbReference type="Proteomes" id="UP000250443">
    <property type="component" value="Unassembled WGS sequence"/>
</dbReference>
<dbReference type="Gene3D" id="3.40.50.2300">
    <property type="match status" value="1"/>
</dbReference>
<dbReference type="EC" id="2.7.3.-" evidence="4"/>
<keyword evidence="4" id="KW-0808">Transferase</keyword>
<keyword evidence="6" id="KW-1185">Reference proteome</keyword>
<reference evidence="3 6" key="2">
    <citation type="submission" date="2020-10" db="EMBL/GenBank/DDBJ databases">
        <title>Genome sequences of Pseudomonas isolates.</title>
        <authorList>
            <person name="Wessels L."/>
            <person name="Reich F."/>
            <person name="Hammerl J."/>
        </authorList>
    </citation>
    <scope>NUCLEOTIDE SEQUENCE [LARGE SCALE GENOMIC DNA]</scope>
    <source>
        <strain evidence="3 6">20-MO00624-0</strain>
    </source>
</reference>
<dbReference type="SUPFAM" id="SSF52172">
    <property type="entry name" value="CheY-like"/>
    <property type="match status" value="1"/>
</dbReference>
<dbReference type="Proteomes" id="UP000626180">
    <property type="component" value="Unassembled WGS sequence"/>
</dbReference>
<evidence type="ECO:0000313" key="6">
    <source>
        <dbReference type="Proteomes" id="UP000626180"/>
    </source>
</evidence>
<dbReference type="InterPro" id="IPR011006">
    <property type="entry name" value="CheY-like_superfamily"/>
</dbReference>
<evidence type="ECO:0000313" key="5">
    <source>
        <dbReference type="Proteomes" id="UP000250443"/>
    </source>
</evidence>
<dbReference type="RefSeq" id="WP_010798704.1">
    <property type="nucleotide sequence ID" value="NZ_CP069271.1"/>
</dbReference>
<dbReference type="InterPro" id="IPR001789">
    <property type="entry name" value="Sig_transdc_resp-reg_receiver"/>
</dbReference>
<dbReference type="EMBL" id="JADMCD010000016">
    <property type="protein sequence ID" value="MBF8643338.1"/>
    <property type="molecule type" value="Genomic_DNA"/>
</dbReference>
<dbReference type="EMBL" id="UAUF01000015">
    <property type="protein sequence ID" value="SPZ16690.1"/>
    <property type="molecule type" value="Genomic_DNA"/>
</dbReference>
<dbReference type="GO" id="GO:0000160">
    <property type="term" value="P:phosphorelay signal transduction system"/>
    <property type="evidence" value="ECO:0007669"/>
    <property type="project" value="InterPro"/>
</dbReference>